<feature type="non-terminal residue" evidence="1">
    <location>
        <position position="80"/>
    </location>
</feature>
<feature type="non-terminal residue" evidence="1">
    <location>
        <position position="1"/>
    </location>
</feature>
<gene>
    <name evidence="1" type="ORF">BGT96224V2_LOCUS19</name>
</gene>
<reference evidence="1" key="1">
    <citation type="submission" date="2018-07" db="EMBL/GenBank/DDBJ databases">
        <authorList>
            <person name="Quirk P.G."/>
            <person name="Krulwich T.A."/>
        </authorList>
    </citation>
    <scope>NUCLEOTIDE SEQUENCE</scope>
    <source>
        <strain evidence="1">96224</strain>
    </source>
</reference>
<organism evidence="1">
    <name type="scientific">Blumeria graminis f. sp. tritici 96224</name>
    <dbReference type="NCBI Taxonomy" id="1268274"/>
    <lineage>
        <taxon>Eukaryota</taxon>
        <taxon>Fungi</taxon>
        <taxon>Dikarya</taxon>
        <taxon>Ascomycota</taxon>
        <taxon>Pezizomycotina</taxon>
        <taxon>Leotiomycetes</taxon>
        <taxon>Erysiphales</taxon>
        <taxon>Erysiphaceae</taxon>
        <taxon>Blumeria</taxon>
    </lineage>
</organism>
<name>A0A381L2G3_BLUGR</name>
<proteinExistence type="predicted"/>
<sequence>DGLENPPTFTEGEKAVEPVVPKSLGVFTTRSSVNTTNADDYKLYYSWTLDNASDVHVWNDSSIIDWVTTRIASPGDFIFA</sequence>
<dbReference type="AlphaFoldDB" id="A0A381L2G3"/>
<evidence type="ECO:0000313" key="1">
    <source>
        <dbReference type="EMBL" id="SUZ07702.1"/>
    </source>
</evidence>
<protein>
    <submittedName>
        <fullName evidence="1">Bgt-20940-2</fullName>
    </submittedName>
</protein>
<dbReference type="EMBL" id="UIGY01000001">
    <property type="protein sequence ID" value="SUZ07702.1"/>
    <property type="molecule type" value="Genomic_DNA"/>
</dbReference>
<accession>A0A381L2G3</accession>